<dbReference type="InterPro" id="IPR029063">
    <property type="entry name" value="SAM-dependent_MTases_sf"/>
</dbReference>
<dbReference type="AlphaFoldDB" id="A0AAD9IMT6"/>
<dbReference type="EMBL" id="JASFZW010000001">
    <property type="protein sequence ID" value="KAK2080335.1"/>
    <property type="molecule type" value="Genomic_DNA"/>
</dbReference>
<dbReference type="Gene3D" id="3.40.50.150">
    <property type="entry name" value="Vaccinia Virus protein VP39"/>
    <property type="match status" value="1"/>
</dbReference>
<organism evidence="1 2">
    <name type="scientific">Prototheca wickerhamii</name>
    <dbReference type="NCBI Taxonomy" id="3111"/>
    <lineage>
        <taxon>Eukaryota</taxon>
        <taxon>Viridiplantae</taxon>
        <taxon>Chlorophyta</taxon>
        <taxon>core chlorophytes</taxon>
        <taxon>Trebouxiophyceae</taxon>
        <taxon>Chlorellales</taxon>
        <taxon>Chlorellaceae</taxon>
        <taxon>Prototheca</taxon>
    </lineage>
</organism>
<comment type="caution">
    <text evidence="1">The sequence shown here is derived from an EMBL/GenBank/DDBJ whole genome shotgun (WGS) entry which is preliminary data.</text>
</comment>
<proteinExistence type="predicted"/>
<gene>
    <name evidence="1" type="ORF">QBZ16_000188</name>
</gene>
<evidence type="ECO:0000313" key="2">
    <source>
        <dbReference type="Proteomes" id="UP001255856"/>
    </source>
</evidence>
<keyword evidence="2" id="KW-1185">Reference proteome</keyword>
<protein>
    <submittedName>
        <fullName evidence="1">Uncharacterized protein</fullName>
    </submittedName>
</protein>
<evidence type="ECO:0000313" key="1">
    <source>
        <dbReference type="EMBL" id="KAK2080335.1"/>
    </source>
</evidence>
<reference evidence="1" key="1">
    <citation type="submission" date="2021-01" db="EMBL/GenBank/DDBJ databases">
        <authorList>
            <person name="Eckstrom K.M.E."/>
        </authorList>
    </citation>
    <scope>NUCLEOTIDE SEQUENCE</scope>
    <source>
        <strain evidence="1">UVCC 0001</strain>
    </source>
</reference>
<name>A0AAD9IMT6_PROWI</name>
<accession>A0AAD9IMT6</accession>
<dbReference type="Proteomes" id="UP001255856">
    <property type="component" value="Unassembled WGS sequence"/>
</dbReference>
<sequence>MSRDADRRAFEAVVAASETRTTVAPCSAAMALEPRPPVLGPETFGNACEPAWSRQAISLVQTVLAASPMGPGLEWGAGASSLWLLDKVSRLDSVDDRPGWVSYVNQALQKVYGAAFLRDHWRAHVVEPAGPVRTFLQAESYEHYYHDYVEAAPAAPGGYALVAVHGKARAAALRRAFALVRPSGGVVVLANSQRPQYLAAVKLMPPQWLSHTSGDERGATTVLVARPDARQAAAANASAGLDWLNRRTA</sequence>